<dbReference type="Proteomes" id="UP000035680">
    <property type="component" value="Unassembled WGS sequence"/>
</dbReference>
<feature type="chain" id="PRO_5005329241" evidence="1">
    <location>
        <begin position="21"/>
        <end position="121"/>
    </location>
</feature>
<reference evidence="3" key="2">
    <citation type="submission" date="2015-08" db="UniProtKB">
        <authorList>
            <consortium name="WormBaseParasite"/>
        </authorList>
    </citation>
    <scope>IDENTIFICATION</scope>
</reference>
<evidence type="ECO:0000313" key="3">
    <source>
        <dbReference type="WBParaSite" id="SVE_0228200.1"/>
    </source>
</evidence>
<evidence type="ECO:0000313" key="2">
    <source>
        <dbReference type="Proteomes" id="UP000035680"/>
    </source>
</evidence>
<protein>
    <submittedName>
        <fullName evidence="3">Venom protein</fullName>
    </submittedName>
</protein>
<name>A0A0K0F0G8_STRVS</name>
<keyword evidence="1" id="KW-0732">Signal</keyword>
<feature type="signal peptide" evidence="1">
    <location>
        <begin position="1"/>
        <end position="20"/>
    </location>
</feature>
<organism evidence="2 3">
    <name type="scientific">Strongyloides venezuelensis</name>
    <name type="common">Threadworm</name>
    <dbReference type="NCBI Taxonomy" id="75913"/>
    <lineage>
        <taxon>Eukaryota</taxon>
        <taxon>Metazoa</taxon>
        <taxon>Ecdysozoa</taxon>
        <taxon>Nematoda</taxon>
        <taxon>Chromadorea</taxon>
        <taxon>Rhabditida</taxon>
        <taxon>Tylenchina</taxon>
        <taxon>Panagrolaimomorpha</taxon>
        <taxon>Strongyloidoidea</taxon>
        <taxon>Strongyloididae</taxon>
        <taxon>Strongyloides</taxon>
    </lineage>
</organism>
<keyword evidence="2" id="KW-1185">Reference proteome</keyword>
<accession>A0A0K0F0G8</accession>
<reference evidence="2" key="1">
    <citation type="submission" date="2014-07" db="EMBL/GenBank/DDBJ databases">
        <authorList>
            <person name="Martin A.A"/>
            <person name="De Silva N."/>
        </authorList>
    </citation>
    <scope>NUCLEOTIDE SEQUENCE</scope>
</reference>
<dbReference type="AlphaFoldDB" id="A0A0K0F0G8"/>
<dbReference type="WBParaSite" id="SVE_0228200.1">
    <property type="protein sequence ID" value="SVE_0228200.1"/>
    <property type="gene ID" value="SVE_0228200"/>
</dbReference>
<proteinExistence type="predicted"/>
<evidence type="ECO:0000256" key="1">
    <source>
        <dbReference type="SAM" id="SignalP"/>
    </source>
</evidence>
<sequence>MKYFVLLYTLFFTILEYIHAQGQVIPLERFRRLNTNNPVVRRWAREGIAVLEQQRNRTFVLVRVVSADARYELDASGTERVRRRVDSDARRVNCNRPGGCIREVFTVILKYFNGTQIINVI</sequence>